<organism evidence="2 3">
    <name type="scientific">Dichomitus squalens</name>
    <dbReference type="NCBI Taxonomy" id="114155"/>
    <lineage>
        <taxon>Eukaryota</taxon>
        <taxon>Fungi</taxon>
        <taxon>Dikarya</taxon>
        <taxon>Basidiomycota</taxon>
        <taxon>Agaricomycotina</taxon>
        <taxon>Agaricomycetes</taxon>
        <taxon>Polyporales</taxon>
        <taxon>Polyporaceae</taxon>
        <taxon>Dichomitus</taxon>
    </lineage>
</organism>
<sequence>MACFLPLDLPPPYSHPREDSPPPRRPCTCPSAQHGAQAAPATAPPPEGRDWGKVALGAAAVAVAVPTPAVTGAAIALPAIGFTSGGVAAGSVAAGIQSMFYGGFTCGLFSACQSLGATIVAPSLASLATAGATAAVGGAAIGAEISKNGSGDNGNVGNGGNTGNGANAGNGGNAGGGGDATLVNCSCVQLRGLGLWDMVSFKAELAAL</sequence>
<gene>
    <name evidence="2" type="ORF">BD310DRAFT_909425</name>
</gene>
<dbReference type="EMBL" id="ML145210">
    <property type="protein sequence ID" value="TBU53596.1"/>
    <property type="molecule type" value="Genomic_DNA"/>
</dbReference>
<keyword evidence="3" id="KW-1185">Reference proteome</keyword>
<name>A0A4Q9PII9_9APHY</name>
<evidence type="ECO:0000256" key="1">
    <source>
        <dbReference type="SAM" id="MobiDB-lite"/>
    </source>
</evidence>
<dbReference type="InterPro" id="IPR038213">
    <property type="entry name" value="IFI6/IFI27-like_sf"/>
</dbReference>
<feature type="compositionally biased region" description="Low complexity" evidence="1">
    <location>
        <begin position="26"/>
        <end position="41"/>
    </location>
</feature>
<evidence type="ECO:0000313" key="3">
    <source>
        <dbReference type="Proteomes" id="UP000292082"/>
    </source>
</evidence>
<accession>A0A4Q9PII9</accession>
<dbReference type="Proteomes" id="UP000292082">
    <property type="component" value="Unassembled WGS sequence"/>
</dbReference>
<reference evidence="2 3" key="1">
    <citation type="submission" date="2019-01" db="EMBL/GenBank/DDBJ databases">
        <title>Draft genome sequences of three monokaryotic isolates of the white-rot basidiomycete fungus Dichomitus squalens.</title>
        <authorList>
            <consortium name="DOE Joint Genome Institute"/>
            <person name="Lopez S.C."/>
            <person name="Andreopoulos B."/>
            <person name="Pangilinan J."/>
            <person name="Lipzen A."/>
            <person name="Riley R."/>
            <person name="Ahrendt S."/>
            <person name="Ng V."/>
            <person name="Barry K."/>
            <person name="Daum C."/>
            <person name="Grigoriev I.V."/>
            <person name="Hilden K.S."/>
            <person name="Makela M.R."/>
            <person name="de Vries R.P."/>
        </authorList>
    </citation>
    <scope>NUCLEOTIDE SEQUENCE [LARGE SCALE GENOMIC DNA]</scope>
    <source>
        <strain evidence="2 3">CBS 464.89</strain>
    </source>
</reference>
<proteinExistence type="predicted"/>
<protein>
    <submittedName>
        <fullName evidence="2">Uncharacterized protein</fullName>
    </submittedName>
</protein>
<dbReference type="Gene3D" id="6.10.110.10">
    <property type="match status" value="1"/>
</dbReference>
<feature type="region of interest" description="Disordered" evidence="1">
    <location>
        <begin position="1"/>
        <end position="50"/>
    </location>
</feature>
<dbReference type="AlphaFoldDB" id="A0A4Q9PII9"/>
<evidence type="ECO:0000313" key="2">
    <source>
        <dbReference type="EMBL" id="TBU53596.1"/>
    </source>
</evidence>